<gene>
    <name evidence="1" type="ORF">AEK19_MT1321</name>
</gene>
<protein>
    <submittedName>
        <fullName evidence="1">Uncharacterized protein</fullName>
    </submittedName>
</protein>
<dbReference type="AlphaFoldDB" id="A0A1Y0B2A9"/>
<organism evidence="1">
    <name type="scientific">Utricularia reniformis</name>
    <dbReference type="NCBI Taxonomy" id="192314"/>
    <lineage>
        <taxon>Eukaryota</taxon>
        <taxon>Viridiplantae</taxon>
        <taxon>Streptophyta</taxon>
        <taxon>Embryophyta</taxon>
        <taxon>Tracheophyta</taxon>
        <taxon>Spermatophyta</taxon>
        <taxon>Magnoliopsida</taxon>
        <taxon>eudicotyledons</taxon>
        <taxon>Gunneridae</taxon>
        <taxon>Pentapetalae</taxon>
        <taxon>asterids</taxon>
        <taxon>lamiids</taxon>
        <taxon>Lamiales</taxon>
        <taxon>Lentibulariaceae</taxon>
        <taxon>Utricularia</taxon>
    </lineage>
</organism>
<reference evidence="1" key="1">
    <citation type="submission" date="2017-03" db="EMBL/GenBank/DDBJ databases">
        <title>The mitochondrial genome of the carnivorous plant Utricularia reniformis (Lentibulariaceae): structure, comparative analysis and evolutionary landmarks.</title>
        <authorList>
            <person name="Silva S.R."/>
            <person name="Alvarenga D.O."/>
            <person name="Michael T.P."/>
            <person name="Miranda V.F.O."/>
            <person name="Varani A.M."/>
        </authorList>
    </citation>
    <scope>NUCLEOTIDE SEQUENCE</scope>
</reference>
<name>A0A1Y0B2A9_9LAMI</name>
<proteinExistence type="predicted"/>
<accession>A0A1Y0B2A9</accession>
<sequence>MFSECFRSFLSLTQVSVKKRKIPPPPTQLLLYPKSIPGNQSKK</sequence>
<evidence type="ECO:0000313" key="1">
    <source>
        <dbReference type="EMBL" id="ART31521.1"/>
    </source>
</evidence>
<dbReference type="EMBL" id="KY774314">
    <property type="protein sequence ID" value="ART31521.1"/>
    <property type="molecule type" value="Genomic_DNA"/>
</dbReference>
<keyword evidence="1" id="KW-0496">Mitochondrion</keyword>
<geneLocation type="mitochondrion" evidence="1"/>